<dbReference type="PANTHER" id="PTHR16222">
    <property type="entry name" value="ADP-RIBOSYLGLYCOHYDROLASE"/>
    <property type="match status" value="1"/>
</dbReference>
<dbReference type="Pfam" id="PF03747">
    <property type="entry name" value="ADP_ribosyl_GH"/>
    <property type="match status" value="1"/>
</dbReference>
<dbReference type="AlphaFoldDB" id="A0A940DQ08"/>
<protein>
    <submittedName>
        <fullName evidence="2">ADP-ribosylglycohydrolase family protein</fullName>
    </submittedName>
</protein>
<dbReference type="InterPro" id="IPR005502">
    <property type="entry name" value="Ribosyl_crysJ1"/>
</dbReference>
<reference evidence="2" key="1">
    <citation type="submission" date="2020-10" db="EMBL/GenBank/DDBJ databases">
        <authorList>
            <person name="Gilroy R."/>
        </authorList>
    </citation>
    <scope>NUCLEOTIDE SEQUENCE</scope>
    <source>
        <strain evidence="2">G3-8215</strain>
    </source>
</reference>
<dbReference type="EMBL" id="JADILV010000011">
    <property type="protein sequence ID" value="MBO8482803.1"/>
    <property type="molecule type" value="Genomic_DNA"/>
</dbReference>
<dbReference type="Gene3D" id="1.10.4080.10">
    <property type="entry name" value="ADP-ribosylation/Crystallin J1"/>
    <property type="match status" value="1"/>
</dbReference>
<evidence type="ECO:0000313" key="3">
    <source>
        <dbReference type="Proteomes" id="UP000725002"/>
    </source>
</evidence>
<comment type="cofactor">
    <cofactor evidence="1">
        <name>Mg(2+)</name>
        <dbReference type="ChEBI" id="CHEBI:18420"/>
    </cofactor>
    <text evidence="1">Binds 2 magnesium ions per subunit.</text>
</comment>
<keyword evidence="1" id="KW-0460">Magnesium</keyword>
<name>A0A940DQ08_9BACT</name>
<feature type="binding site" evidence="1">
    <location>
        <position position="46"/>
    </location>
    <ligand>
        <name>Mg(2+)</name>
        <dbReference type="ChEBI" id="CHEBI:18420"/>
        <label>1</label>
    </ligand>
</feature>
<keyword evidence="1" id="KW-0479">Metal-binding</keyword>
<accession>A0A940DQ08</accession>
<dbReference type="InterPro" id="IPR036705">
    <property type="entry name" value="Ribosyl_crysJ1_sf"/>
</dbReference>
<gene>
    <name evidence="2" type="ORF">IAB75_01600</name>
</gene>
<feature type="binding site" evidence="1">
    <location>
        <position position="248"/>
    </location>
    <ligand>
        <name>Mg(2+)</name>
        <dbReference type="ChEBI" id="CHEBI:18420"/>
        <label>1</label>
    </ligand>
</feature>
<evidence type="ECO:0000256" key="1">
    <source>
        <dbReference type="PIRSR" id="PIRSR605502-1"/>
    </source>
</evidence>
<feature type="binding site" evidence="1">
    <location>
        <position position="47"/>
    </location>
    <ligand>
        <name>Mg(2+)</name>
        <dbReference type="ChEBI" id="CHEBI:18420"/>
        <label>1</label>
    </ligand>
</feature>
<sequence>MLGALAGDIIASPYEWVDTTDFYFNLLESTRGSYRGRPVAYHPKVTDVGVMTAAVARWLASDGSYSATELRRWILHYAEKYPDCGFSPYMRRWIGSNAHLPMNNYGNGAAVRASPIGMLHLSLPEVLDVAKTCALATHRNPDAVKGAQALVQAVWMACRGRSKEDIAFAMENDFGLNVGRSMEDMRSLLSGAVPEPVIVNGEVIGEVMVQTGRIDSSSATTVCAAVVSFLASGDVEATIRTAVTLGGDVTGVASMACAVAAPFYGGVPEKLERLCSRYIDSEITDALSLFERRLENVVAPAIQVQKEHKKDYSFKVIHRDGMSPIYVVPPYRNDIKDLIISLKGYADFISPKDLPEVLARMADKRNGTYLEHPRPYVRALYLENGRITASMPGDTSAEQRRDSVAELQRIKEFAADVKSRLQKAAGYYGDGSIHFAEAYYPVIYPERVEIRRGDLLEGAVEIAPRTGLLKLVRVGDDYYGEGREADCYRRRAFGDGCRPCYEDITAAIAEFCLDEGVGARLCDDRSVYSSPGNGYQYDTRTNIEKASDDVAHSEDTVLLEAIESSEKKTRTAGPRLRQ</sequence>
<dbReference type="PANTHER" id="PTHR16222:SF12">
    <property type="entry name" value="ADP-RIBOSYLGLYCOHYDROLASE-RELATED"/>
    <property type="match status" value="1"/>
</dbReference>
<dbReference type="SUPFAM" id="SSF101478">
    <property type="entry name" value="ADP-ribosylglycohydrolase"/>
    <property type="match status" value="1"/>
</dbReference>
<dbReference type="InterPro" id="IPR050792">
    <property type="entry name" value="ADP-ribosylglycohydrolase"/>
</dbReference>
<reference evidence="2" key="2">
    <citation type="journal article" date="2021" name="PeerJ">
        <title>Extensive microbial diversity within the chicken gut microbiome revealed by metagenomics and culture.</title>
        <authorList>
            <person name="Gilroy R."/>
            <person name="Ravi A."/>
            <person name="Getino M."/>
            <person name="Pursley I."/>
            <person name="Horton D.L."/>
            <person name="Alikhan N.F."/>
            <person name="Baker D."/>
            <person name="Gharbi K."/>
            <person name="Hall N."/>
            <person name="Watson M."/>
            <person name="Adriaenssens E.M."/>
            <person name="Foster-Nyarko E."/>
            <person name="Jarju S."/>
            <person name="Secka A."/>
            <person name="Antonio M."/>
            <person name="Oren A."/>
            <person name="Chaudhuri R.R."/>
            <person name="La Ragione R."/>
            <person name="Hildebrand F."/>
            <person name="Pallen M.J."/>
        </authorList>
    </citation>
    <scope>NUCLEOTIDE SEQUENCE</scope>
    <source>
        <strain evidence="2">G3-8215</strain>
    </source>
</reference>
<proteinExistence type="predicted"/>
<comment type="caution">
    <text evidence="2">The sequence shown here is derived from an EMBL/GenBank/DDBJ whole genome shotgun (WGS) entry which is preliminary data.</text>
</comment>
<organism evidence="2 3">
    <name type="scientific">Candidatus Cryptobacteroides avicola</name>
    <dbReference type="NCBI Taxonomy" id="2840757"/>
    <lineage>
        <taxon>Bacteria</taxon>
        <taxon>Pseudomonadati</taxon>
        <taxon>Bacteroidota</taxon>
        <taxon>Bacteroidia</taxon>
        <taxon>Bacteroidales</taxon>
        <taxon>Candidatus Cryptobacteroides</taxon>
    </lineage>
</organism>
<dbReference type="GO" id="GO:0046872">
    <property type="term" value="F:metal ion binding"/>
    <property type="evidence" value="ECO:0007669"/>
    <property type="project" value="UniProtKB-KW"/>
</dbReference>
<evidence type="ECO:0000313" key="2">
    <source>
        <dbReference type="EMBL" id="MBO8482803.1"/>
    </source>
</evidence>
<dbReference type="Proteomes" id="UP000725002">
    <property type="component" value="Unassembled WGS sequence"/>
</dbReference>